<dbReference type="OrthoDB" id="6556400at2"/>
<evidence type="ECO:0000256" key="1">
    <source>
        <dbReference type="SAM" id="MobiDB-lite"/>
    </source>
</evidence>
<dbReference type="KEGG" id="pgz:C2E15_12980"/>
<proteinExistence type="predicted"/>
<dbReference type="AlphaFoldDB" id="A0A1X1DW03"/>
<sequence length="67" mass="7595">MTHNRISRAPSDEIARQTPTGAEGVQRLDGWSEWAYQDAERGADDKPALDEAFELDIHDCSVSERHR</sequence>
<gene>
    <name evidence="2" type="ORF">C2E15_12980</name>
</gene>
<dbReference type="Proteomes" id="UP000238365">
    <property type="component" value="Chromosome"/>
</dbReference>
<keyword evidence="3" id="KW-1185">Reference proteome</keyword>
<protein>
    <submittedName>
        <fullName evidence="2">Uncharacterized protein</fullName>
    </submittedName>
</protein>
<reference evidence="2 3" key="1">
    <citation type="submission" date="2018-01" db="EMBL/GenBank/DDBJ databases">
        <title>Complete and assembled Genome of Pantoea gaviniae DSM22758T.</title>
        <authorList>
            <person name="Stevens M.J.A."/>
            <person name="Zurfluh K."/>
            <person name="Stephan R."/>
        </authorList>
    </citation>
    <scope>NUCLEOTIDE SEQUENCE [LARGE SCALE GENOMIC DNA]</scope>
    <source>
        <strain evidence="2 3">DSM 22758</strain>
    </source>
</reference>
<dbReference type="RefSeq" id="WP_104957737.1">
    <property type="nucleotide sequence ID" value="NZ_CP026377.1"/>
</dbReference>
<evidence type="ECO:0000313" key="3">
    <source>
        <dbReference type="Proteomes" id="UP000238365"/>
    </source>
</evidence>
<accession>A0A1X1DW03</accession>
<dbReference type="EMBL" id="CP026377">
    <property type="protein sequence ID" value="AUX93901.1"/>
    <property type="molecule type" value="Genomic_DNA"/>
</dbReference>
<name>A0A1X1DW03_9GAMM</name>
<organism evidence="2 3">
    <name type="scientific">Mixta gaviniae</name>
    <dbReference type="NCBI Taxonomy" id="665914"/>
    <lineage>
        <taxon>Bacteria</taxon>
        <taxon>Pseudomonadati</taxon>
        <taxon>Pseudomonadota</taxon>
        <taxon>Gammaproteobacteria</taxon>
        <taxon>Enterobacterales</taxon>
        <taxon>Erwiniaceae</taxon>
        <taxon>Mixta</taxon>
    </lineage>
</organism>
<feature type="region of interest" description="Disordered" evidence="1">
    <location>
        <begin position="1"/>
        <end position="28"/>
    </location>
</feature>
<evidence type="ECO:0000313" key="2">
    <source>
        <dbReference type="EMBL" id="AUX93901.1"/>
    </source>
</evidence>